<feature type="region of interest" description="Disordered" evidence="2">
    <location>
        <begin position="649"/>
        <end position="688"/>
    </location>
</feature>
<dbReference type="GeneID" id="80349652"/>
<dbReference type="EMBL" id="AP023396">
    <property type="protein sequence ID" value="BCK57441.1"/>
    <property type="molecule type" value="Genomic_DNA"/>
</dbReference>
<evidence type="ECO:0000256" key="1">
    <source>
        <dbReference type="SAM" id="Coils"/>
    </source>
</evidence>
<dbReference type="Proteomes" id="UP000516173">
    <property type="component" value="Chromosome"/>
</dbReference>
<protein>
    <submittedName>
        <fullName evidence="3">Uncharacterized protein</fullName>
    </submittedName>
</protein>
<organism evidence="3 4">
    <name type="scientific">Nocardia wallacei</name>
    <dbReference type="NCBI Taxonomy" id="480035"/>
    <lineage>
        <taxon>Bacteria</taxon>
        <taxon>Bacillati</taxon>
        <taxon>Actinomycetota</taxon>
        <taxon>Actinomycetes</taxon>
        <taxon>Mycobacteriales</taxon>
        <taxon>Nocardiaceae</taxon>
        <taxon>Nocardia</taxon>
    </lineage>
</organism>
<name>A0A7G1KRF0_9NOCA</name>
<evidence type="ECO:0000256" key="2">
    <source>
        <dbReference type="SAM" id="MobiDB-lite"/>
    </source>
</evidence>
<dbReference type="AlphaFoldDB" id="A0A7G1KRF0"/>
<feature type="region of interest" description="Disordered" evidence="2">
    <location>
        <begin position="533"/>
        <end position="558"/>
    </location>
</feature>
<feature type="region of interest" description="Disordered" evidence="2">
    <location>
        <begin position="579"/>
        <end position="608"/>
    </location>
</feature>
<keyword evidence="4" id="KW-1185">Reference proteome</keyword>
<sequence length="688" mass="78345">MTEHEVDDITRELARFGHAAVTTFQQWRRFNPQATRVPSWLHREMTRQMKQHRREIKRQWKADLREQGQQRRTDRRAFYNHLDRQFERHQESSLALHHSPSASAELYARAQWELATRRQELAQQINSAPWLTREERGQAYKALDAAHFAGIRGVQKWEPWNERRPLAGVAALKARAADRLARIRHGFLDRGRTGVRGRADRPAQFTPEERLEEVRRLIGVRQYTQVTGRVFEDRLWNERGQRLHDYDPDLLQRHLRTLSELDTRINQAIESSGLTYDQWRQVRADMAAEPSHAMVRHAERAGRWELERVFRTDAEPGTADEIADTPWMGRFWAHEESPDCERALLQELEAPPADWQPYAPDSDDRFVTVLNSGDPTGLHVQTFRTATEAYDWAQHKLPWITADERTTVAVVVWDRSVPLGADGDTHPSSIDKLHGSLADVDRELDRRYEFERDRARFERGGAADLTRATLAGADELRIDRGQMHVSGGARAGRESAADLLPQLSAVRAERDQLRHQLEDVLSMPEVIAAFERQEAATRPSRQAGNGHAAPRPSARDGQEEIVCAVDSLAWDEYMHDPVRSPLPPRATGPMATTANPDMPESATAPSERGISELDRLAEENRNLRGELARALDERDDLLRGRDDLLIDRGSVASHDHDGSAPAAPDVPAMETVPSTNGITGLEWGGFDR</sequence>
<reference evidence="3 4" key="1">
    <citation type="submission" date="2020-08" db="EMBL/GenBank/DDBJ databases">
        <title>Genome Sequencing of Nocardia wallacei strain FMUON74 and assembly.</title>
        <authorList>
            <person name="Toyokawa M."/>
            <person name="Uesaka K."/>
        </authorList>
    </citation>
    <scope>NUCLEOTIDE SEQUENCE [LARGE SCALE GENOMIC DNA]</scope>
    <source>
        <strain evidence="3 4">FMUON74</strain>
    </source>
</reference>
<dbReference type="KEGG" id="nwl:NWFMUON74_52130"/>
<proteinExistence type="predicted"/>
<gene>
    <name evidence="3" type="ORF">NWFMUON74_52130</name>
</gene>
<feature type="coiled-coil region" evidence="1">
    <location>
        <begin position="613"/>
        <end position="640"/>
    </location>
</feature>
<keyword evidence="1" id="KW-0175">Coiled coil</keyword>
<evidence type="ECO:0000313" key="4">
    <source>
        <dbReference type="Proteomes" id="UP000516173"/>
    </source>
</evidence>
<evidence type="ECO:0000313" key="3">
    <source>
        <dbReference type="EMBL" id="BCK57441.1"/>
    </source>
</evidence>
<dbReference type="RefSeq" id="WP_187684346.1">
    <property type="nucleotide sequence ID" value="NZ_AP023396.1"/>
</dbReference>
<accession>A0A7G1KRF0</accession>